<organism evidence="2 3">
    <name type="scientific">Populus alba x Populus x berolinensis</name>
    <dbReference type="NCBI Taxonomy" id="444605"/>
    <lineage>
        <taxon>Eukaryota</taxon>
        <taxon>Viridiplantae</taxon>
        <taxon>Streptophyta</taxon>
        <taxon>Embryophyta</taxon>
        <taxon>Tracheophyta</taxon>
        <taxon>Spermatophyta</taxon>
        <taxon>Magnoliopsida</taxon>
        <taxon>eudicotyledons</taxon>
        <taxon>Gunneridae</taxon>
        <taxon>Pentapetalae</taxon>
        <taxon>rosids</taxon>
        <taxon>fabids</taxon>
        <taxon>Malpighiales</taxon>
        <taxon>Salicaceae</taxon>
        <taxon>Saliceae</taxon>
        <taxon>Populus</taxon>
    </lineage>
</organism>
<proteinExistence type="predicted"/>
<accession>A0AAD6QLY0</accession>
<protein>
    <submittedName>
        <fullName evidence="2">Uncharacterized protein</fullName>
    </submittedName>
</protein>
<evidence type="ECO:0000313" key="2">
    <source>
        <dbReference type="EMBL" id="KAJ6992774.1"/>
    </source>
</evidence>
<feature type="transmembrane region" description="Helical" evidence="1">
    <location>
        <begin position="47"/>
        <end position="67"/>
    </location>
</feature>
<dbReference type="EMBL" id="JAQIZT010000006">
    <property type="protein sequence ID" value="KAJ6992774.1"/>
    <property type="molecule type" value="Genomic_DNA"/>
</dbReference>
<name>A0AAD6QLY0_9ROSI</name>
<keyword evidence="3" id="KW-1185">Reference proteome</keyword>
<evidence type="ECO:0000256" key="1">
    <source>
        <dbReference type="SAM" id="Phobius"/>
    </source>
</evidence>
<dbReference type="AlphaFoldDB" id="A0AAD6QLY0"/>
<reference evidence="2" key="1">
    <citation type="journal article" date="2023" name="Mol. Ecol. Resour.">
        <title>Chromosome-level genome assembly of a triploid poplar Populus alba 'Berolinensis'.</title>
        <authorList>
            <person name="Chen S."/>
            <person name="Yu Y."/>
            <person name="Wang X."/>
            <person name="Wang S."/>
            <person name="Zhang T."/>
            <person name="Zhou Y."/>
            <person name="He R."/>
            <person name="Meng N."/>
            <person name="Wang Y."/>
            <person name="Liu W."/>
            <person name="Liu Z."/>
            <person name="Liu J."/>
            <person name="Guo Q."/>
            <person name="Huang H."/>
            <person name="Sederoff R.R."/>
            <person name="Wang G."/>
            <person name="Qu G."/>
            <person name="Chen S."/>
        </authorList>
    </citation>
    <scope>NUCLEOTIDE SEQUENCE</scope>
    <source>
        <strain evidence="2">SC-2020</strain>
    </source>
</reference>
<sequence>MSHCNSEFQQSLPRKLFKRVLKTRVEVTCFLHTKLASSKTQHYQRHVVILFCTIIMFLNSETTLFFLKREREREEKRRKCKRNTPICSRLPLLTSHTSQ</sequence>
<dbReference type="Proteomes" id="UP001164929">
    <property type="component" value="Chromosome 6"/>
</dbReference>
<comment type="caution">
    <text evidence="2">The sequence shown here is derived from an EMBL/GenBank/DDBJ whole genome shotgun (WGS) entry which is preliminary data.</text>
</comment>
<keyword evidence="1" id="KW-0812">Transmembrane</keyword>
<evidence type="ECO:0000313" key="3">
    <source>
        <dbReference type="Proteomes" id="UP001164929"/>
    </source>
</evidence>
<gene>
    <name evidence="2" type="ORF">NC653_016007</name>
</gene>
<keyword evidence="1" id="KW-1133">Transmembrane helix</keyword>
<keyword evidence="1" id="KW-0472">Membrane</keyword>